<organism evidence="4 5">
    <name type="scientific">Pseudoxanthomonas winnipegensis</name>
    <dbReference type="NCBI Taxonomy" id="2480810"/>
    <lineage>
        <taxon>Bacteria</taxon>
        <taxon>Pseudomonadati</taxon>
        <taxon>Pseudomonadota</taxon>
        <taxon>Gammaproteobacteria</taxon>
        <taxon>Lysobacterales</taxon>
        <taxon>Lysobacteraceae</taxon>
        <taxon>Pseudoxanthomonas</taxon>
    </lineage>
</organism>
<dbReference type="PANTHER" id="PTHR43575:SF1">
    <property type="entry name" value="PROTEIN ABCI7, CHLOROPLASTIC"/>
    <property type="match status" value="1"/>
</dbReference>
<comment type="caution">
    <text evidence="4">The sequence shown here is derived from an EMBL/GenBank/DDBJ whole genome shotgun (WGS) entry which is preliminary data.</text>
</comment>
<dbReference type="EMBL" id="JAUTBB010000001">
    <property type="protein sequence ID" value="MDQ1118542.1"/>
    <property type="molecule type" value="Genomic_DNA"/>
</dbReference>
<comment type="similarity">
    <text evidence="1">Belongs to the iron-sulfur cluster assembly SufBD family.</text>
</comment>
<evidence type="ECO:0000259" key="3">
    <source>
        <dbReference type="Pfam" id="PF19295"/>
    </source>
</evidence>
<dbReference type="Pfam" id="PF01458">
    <property type="entry name" value="SUFBD_core"/>
    <property type="match status" value="1"/>
</dbReference>
<evidence type="ECO:0000259" key="2">
    <source>
        <dbReference type="Pfam" id="PF01458"/>
    </source>
</evidence>
<dbReference type="SUPFAM" id="SSF101960">
    <property type="entry name" value="Stabilizer of iron transporter SufD"/>
    <property type="match status" value="1"/>
</dbReference>
<dbReference type="RefSeq" id="WP_306991283.1">
    <property type="nucleotide sequence ID" value="NZ_JAUTBB010000001.1"/>
</dbReference>
<dbReference type="InterPro" id="IPR000825">
    <property type="entry name" value="SUF_FeS_clus_asmbl_SufBD_core"/>
</dbReference>
<evidence type="ECO:0000313" key="4">
    <source>
        <dbReference type="EMBL" id="MDQ1118542.1"/>
    </source>
</evidence>
<dbReference type="InterPro" id="IPR037284">
    <property type="entry name" value="SUF_FeS_clus_asmbl_SufBD_sf"/>
</dbReference>
<proteinExistence type="inferred from homology"/>
<sequence>MTSTLLDSLASAFEGDATRRAVLDDALAAGLPSQRDEAWKYTSLRALERRRFAPVDAAPRVDAALLAHIPAPRLVFVNGRHAQALSDLSGLDEGVSVQRLSEALAEGSDAARFLARRFERNDEVFARLNAALASEGVLLRVEAGVQADTALQLVFIGAAESDGVNLDVRAPARDAHVDRAWHLRNLIELRAGARLRVVEHHLGAGEHAHLANALTHVHLAQGAQLVHARAQHESDKATSLLRTDAVLARDARYARVDLELGAALSRHELNVRLEGENARLDANGVLLAGGRRHVDTRLGIDHIARDTSCGLTWRGLGAGRGRAVFHGGILIREGADGTDARLSNKNLLLSDTAEIDTQPVLEIHADEVQAAHGATVGRLDANALFYLRSRGLPQADAQRLLTAAFCREPLAVLEDDALIGQLTAILDLALRQAGAA</sequence>
<name>A0AAW8G9A6_9GAMM</name>
<dbReference type="NCBIfam" id="TIGR01981">
    <property type="entry name" value="sufD"/>
    <property type="match status" value="1"/>
</dbReference>
<dbReference type="InterPro" id="IPR055346">
    <property type="entry name" value="Fe-S_cluster_assembly_SufBD"/>
</dbReference>
<dbReference type="PANTHER" id="PTHR43575">
    <property type="entry name" value="PROTEIN ABCI7, CHLOROPLASTIC"/>
    <property type="match status" value="1"/>
</dbReference>
<accession>A0AAW8G9A6</accession>
<dbReference type="Proteomes" id="UP001234354">
    <property type="component" value="Unassembled WGS sequence"/>
</dbReference>
<feature type="domain" description="SUF system FeS cluster assembly SufBD N-terminal" evidence="3">
    <location>
        <begin position="17"/>
        <end position="153"/>
    </location>
</feature>
<dbReference type="Pfam" id="PF19295">
    <property type="entry name" value="SufBD_N"/>
    <property type="match status" value="1"/>
</dbReference>
<evidence type="ECO:0000256" key="1">
    <source>
        <dbReference type="ARBA" id="ARBA00043967"/>
    </source>
</evidence>
<dbReference type="InterPro" id="IPR011542">
    <property type="entry name" value="SUF_FeS_clus_asmbl_SufD"/>
</dbReference>
<dbReference type="GO" id="GO:0016226">
    <property type="term" value="P:iron-sulfur cluster assembly"/>
    <property type="evidence" value="ECO:0007669"/>
    <property type="project" value="InterPro"/>
</dbReference>
<evidence type="ECO:0000313" key="5">
    <source>
        <dbReference type="Proteomes" id="UP001234354"/>
    </source>
</evidence>
<dbReference type="AlphaFoldDB" id="A0AAW8G9A6"/>
<feature type="domain" description="SUF system FeS cluster assembly SufBD core" evidence="2">
    <location>
        <begin position="179"/>
        <end position="405"/>
    </location>
</feature>
<gene>
    <name evidence="4" type="ORF">QE383_000850</name>
</gene>
<dbReference type="InterPro" id="IPR045595">
    <property type="entry name" value="SufBD_N"/>
</dbReference>
<protein>
    <submittedName>
        <fullName evidence="4">Fe-S cluster assembly protein SufD</fullName>
    </submittedName>
</protein>
<reference evidence="4" key="1">
    <citation type="submission" date="2023-07" db="EMBL/GenBank/DDBJ databases">
        <title>Functional and genomic diversity of the sorghum phyllosphere microbiome.</title>
        <authorList>
            <person name="Shade A."/>
        </authorList>
    </citation>
    <scope>NUCLEOTIDE SEQUENCE</scope>
    <source>
        <strain evidence="4">SORGH_AS_0908</strain>
    </source>
</reference>